<feature type="compositionally biased region" description="Basic and acidic residues" evidence="2">
    <location>
        <begin position="516"/>
        <end position="533"/>
    </location>
</feature>
<dbReference type="InterPro" id="IPR012677">
    <property type="entry name" value="Nucleotide-bd_a/b_plait_sf"/>
</dbReference>
<feature type="region of interest" description="Disordered" evidence="2">
    <location>
        <begin position="751"/>
        <end position="870"/>
    </location>
</feature>
<feature type="compositionally biased region" description="Basic and acidic residues" evidence="2">
    <location>
        <begin position="279"/>
        <end position="288"/>
    </location>
</feature>
<dbReference type="InterPro" id="IPR035979">
    <property type="entry name" value="RBD_domain_sf"/>
</dbReference>
<feature type="compositionally biased region" description="Basic and acidic residues" evidence="2">
    <location>
        <begin position="545"/>
        <end position="572"/>
    </location>
</feature>
<feature type="compositionally biased region" description="Basic and acidic residues" evidence="2">
    <location>
        <begin position="469"/>
        <end position="487"/>
    </location>
</feature>
<feature type="compositionally biased region" description="Basic and acidic residues" evidence="2">
    <location>
        <begin position="218"/>
        <end position="232"/>
    </location>
</feature>
<dbReference type="Proteomes" id="UP000036681">
    <property type="component" value="Unplaced"/>
</dbReference>
<dbReference type="PROSITE" id="PS50102">
    <property type="entry name" value="RRM"/>
    <property type="match status" value="1"/>
</dbReference>
<evidence type="ECO:0000313" key="6">
    <source>
        <dbReference type="WBParaSite" id="ALUE_0001455901-mRNA-1"/>
    </source>
</evidence>
<dbReference type="GO" id="GO:0003723">
    <property type="term" value="F:RNA binding"/>
    <property type="evidence" value="ECO:0007669"/>
    <property type="project" value="UniProtKB-UniRule"/>
</dbReference>
<keyword evidence="1" id="KW-0694">RNA-binding</keyword>
<keyword evidence="5" id="KW-1185">Reference proteome</keyword>
<dbReference type="GO" id="GO:0061574">
    <property type="term" value="C:ASAP complex"/>
    <property type="evidence" value="ECO:0007669"/>
    <property type="project" value="TreeGrafter"/>
</dbReference>
<dbReference type="Gene3D" id="3.30.70.330">
    <property type="match status" value="1"/>
</dbReference>
<evidence type="ECO:0000256" key="2">
    <source>
        <dbReference type="SAM" id="MobiDB-lite"/>
    </source>
</evidence>
<feature type="compositionally biased region" description="Low complexity" evidence="2">
    <location>
        <begin position="311"/>
        <end position="324"/>
    </location>
</feature>
<dbReference type="PANTHER" id="PTHR46589:SF1">
    <property type="entry name" value="APOPTOTIC CHROMATIN CONDENSATION INDUCER IN THE NUCLEUS"/>
    <property type="match status" value="1"/>
</dbReference>
<protein>
    <submittedName>
        <fullName evidence="6">SAP domain-containing protein</fullName>
    </submittedName>
</protein>
<dbReference type="CDD" id="cd12432">
    <property type="entry name" value="RRM_ACINU"/>
    <property type="match status" value="1"/>
</dbReference>
<dbReference type="GO" id="GO:0071011">
    <property type="term" value="C:precatalytic spliceosome"/>
    <property type="evidence" value="ECO:0007669"/>
    <property type="project" value="TreeGrafter"/>
</dbReference>
<dbReference type="InterPro" id="IPR052793">
    <property type="entry name" value="EJC-associated_protein"/>
</dbReference>
<sequence>MSDGAEPMLNGRPLSELKVVELKEELGKRGLSKIGNKNVLYERLKEHMVGTETAPERTDESEQESIIKSAMEEAVRQFLSLMEGSPSGNPLVAEYLAKQQVALLAARKDAEAARRAVSTSDDQTSPSQNKSPPVSRRSDSSKRSEWEQQSSTVEKRATRRSPRLGSPQKDREKTSAGEVNGKEVPLKDEERVDTGVKDNKKEPEEKKDIVSNEVQSLELKRSSKGGDEKTKEVCSIADGDVISVENEGPQQKIEKKILEEHQEAGEHVHNAVSVSSMEAKADANDNIHEGIGSADVAKEEPLSDSVHPKATETSSSTSAEQFAENESIESKVEDAREKSCPDVEHESEDSRASFTVTTSKADGDFDSGKESDSSKAGLDAQKSTLAVSEIGAVVMKERDEAKHVEVESKAITKEDRMLATDRTQKETADAADAAPTSLSKDVIESDAALEEEDDKEESSVRATASPSSDESHASHAESKADMPEERQRRWKSATDEVNNGGEGVVTVDVHTSLKPSNREAVKTVDAKNEDAREGSTMSVSDESVEMNRRREERSASPSPSDRRIAAAEDMDHIDDFKEKPEELDYEEAPQQTTIVSTQEKEKGERAVNKVEILGAVARKASRSGWLFGDRRSRSAMKEPNDAAVSSATVDGFIRERSVSPARYPVNQVLMIRQLTRPFTSKQLQQMLSTFGTIVEGGFWIDNIKSTCIVKYSTVEEAIVARGRLHNVVWPPHSPKTLKVDYSDDDGLARHAEADKRASEGKSKKTLDGTRIMPDAAATSTLRVSVSVNREERSVQPSSTRDRNHKEREHGLKAHESGAERKRARSRSPPGRNDASSDKRKRGERLELVHEERKQRKSSESGHVGQEAEKTVKTADELFKKTTTQPAIYFVALTDQQVAERAKRKAAEAESLAAKKAAAVVNSKKETKDKEEKAKTALEREGFGHARSRSPRASRTRRLSRSRSPRHRR</sequence>
<feature type="region of interest" description="Disordered" evidence="2">
    <location>
        <begin position="105"/>
        <end position="232"/>
    </location>
</feature>
<dbReference type="Gene3D" id="1.10.720.30">
    <property type="entry name" value="SAP domain"/>
    <property type="match status" value="1"/>
</dbReference>
<dbReference type="InterPro" id="IPR034257">
    <property type="entry name" value="Acinus_RRM"/>
</dbReference>
<feature type="compositionally biased region" description="Basic and acidic residues" evidence="2">
    <location>
        <begin position="395"/>
        <end position="428"/>
    </location>
</feature>
<feature type="region of interest" description="Disordered" evidence="2">
    <location>
        <begin position="903"/>
        <end position="968"/>
    </location>
</feature>
<feature type="compositionally biased region" description="Basic and acidic residues" evidence="2">
    <location>
        <begin position="751"/>
        <end position="767"/>
    </location>
</feature>
<dbReference type="GO" id="GO:0008380">
    <property type="term" value="P:RNA splicing"/>
    <property type="evidence" value="ECO:0007669"/>
    <property type="project" value="TreeGrafter"/>
</dbReference>
<dbReference type="AlphaFoldDB" id="A0A9J2PZC0"/>
<dbReference type="SMART" id="SM00513">
    <property type="entry name" value="SAP"/>
    <property type="match status" value="1"/>
</dbReference>
<feature type="region of interest" description="Disordered" evidence="2">
    <location>
        <begin position="262"/>
        <end position="572"/>
    </location>
</feature>
<feature type="compositionally biased region" description="Basic and acidic residues" evidence="2">
    <location>
        <begin position="922"/>
        <end position="943"/>
    </location>
</feature>
<proteinExistence type="predicted"/>
<name>A0A9J2PZC0_ASCLU</name>
<feature type="compositionally biased region" description="Basic and acidic residues" evidence="2">
    <location>
        <begin position="296"/>
        <end position="310"/>
    </location>
</feature>
<feature type="compositionally biased region" description="Basic and acidic residues" evidence="2">
    <location>
        <begin position="843"/>
        <end position="870"/>
    </location>
</feature>
<dbReference type="SUPFAM" id="SSF68906">
    <property type="entry name" value="SAP domain"/>
    <property type="match status" value="1"/>
</dbReference>
<dbReference type="InterPro" id="IPR032552">
    <property type="entry name" value="RSB_motif"/>
</dbReference>
<feature type="compositionally biased region" description="Low complexity" evidence="2">
    <location>
        <begin position="908"/>
        <end position="921"/>
    </location>
</feature>
<dbReference type="Pfam" id="PF02037">
    <property type="entry name" value="SAP"/>
    <property type="match status" value="1"/>
</dbReference>
<dbReference type="PANTHER" id="PTHR46589">
    <property type="entry name" value="APOPTOTIC CHROMATIN CONDENSATION INDUCER IN THE NUCLEUS"/>
    <property type="match status" value="1"/>
</dbReference>
<feature type="compositionally biased region" description="Acidic residues" evidence="2">
    <location>
        <begin position="447"/>
        <end position="456"/>
    </location>
</feature>
<dbReference type="InterPro" id="IPR003034">
    <property type="entry name" value="SAP_dom"/>
</dbReference>
<dbReference type="WBParaSite" id="ALUE_0001455901-mRNA-1">
    <property type="protein sequence ID" value="ALUE_0001455901-mRNA-1"/>
    <property type="gene ID" value="ALUE_0001455901"/>
</dbReference>
<evidence type="ECO:0000313" key="5">
    <source>
        <dbReference type="Proteomes" id="UP000036681"/>
    </source>
</evidence>
<feature type="compositionally biased region" description="Basic and acidic residues" evidence="2">
    <location>
        <begin position="361"/>
        <end position="373"/>
    </location>
</feature>
<evidence type="ECO:0000259" key="4">
    <source>
        <dbReference type="PROSITE" id="PS50800"/>
    </source>
</evidence>
<feature type="domain" description="RRM" evidence="3">
    <location>
        <begin position="667"/>
        <end position="744"/>
    </location>
</feature>
<evidence type="ECO:0000256" key="1">
    <source>
        <dbReference type="PROSITE-ProRule" id="PRU00176"/>
    </source>
</evidence>
<dbReference type="PROSITE" id="PS50800">
    <property type="entry name" value="SAP"/>
    <property type="match status" value="1"/>
</dbReference>
<feature type="compositionally biased region" description="Low complexity" evidence="2">
    <location>
        <begin position="495"/>
        <end position="509"/>
    </location>
</feature>
<evidence type="ECO:0000259" key="3">
    <source>
        <dbReference type="PROSITE" id="PS50102"/>
    </source>
</evidence>
<organism evidence="5 6">
    <name type="scientific">Ascaris lumbricoides</name>
    <name type="common">Giant roundworm</name>
    <dbReference type="NCBI Taxonomy" id="6252"/>
    <lineage>
        <taxon>Eukaryota</taxon>
        <taxon>Metazoa</taxon>
        <taxon>Ecdysozoa</taxon>
        <taxon>Nematoda</taxon>
        <taxon>Chromadorea</taxon>
        <taxon>Rhabditida</taxon>
        <taxon>Spirurina</taxon>
        <taxon>Ascaridomorpha</taxon>
        <taxon>Ascaridoidea</taxon>
        <taxon>Ascarididae</taxon>
        <taxon>Ascaris</taxon>
    </lineage>
</organism>
<feature type="compositionally biased region" description="Polar residues" evidence="2">
    <location>
        <begin position="117"/>
        <end position="132"/>
    </location>
</feature>
<accession>A0A9J2PZC0</accession>
<feature type="domain" description="SAP" evidence="4">
    <location>
        <begin position="14"/>
        <end position="48"/>
    </location>
</feature>
<dbReference type="SUPFAM" id="SSF54928">
    <property type="entry name" value="RNA-binding domain, RBD"/>
    <property type="match status" value="1"/>
</dbReference>
<dbReference type="InterPro" id="IPR036361">
    <property type="entry name" value="SAP_dom_sf"/>
</dbReference>
<feature type="compositionally biased region" description="Basic and acidic residues" evidence="2">
    <location>
        <begin position="788"/>
        <end position="820"/>
    </location>
</feature>
<dbReference type="InterPro" id="IPR000504">
    <property type="entry name" value="RRM_dom"/>
</dbReference>
<feature type="compositionally biased region" description="Basic residues" evidence="2">
    <location>
        <begin position="945"/>
        <end position="968"/>
    </location>
</feature>
<feature type="compositionally biased region" description="Basic and acidic residues" evidence="2">
    <location>
        <begin position="136"/>
        <end position="146"/>
    </location>
</feature>
<reference evidence="6" key="1">
    <citation type="submission" date="2023-03" db="UniProtKB">
        <authorList>
            <consortium name="WormBaseParasite"/>
        </authorList>
    </citation>
    <scope>IDENTIFICATION</scope>
</reference>
<feature type="compositionally biased region" description="Basic and acidic residues" evidence="2">
    <location>
        <begin position="328"/>
        <end position="351"/>
    </location>
</feature>
<feature type="compositionally biased region" description="Basic and acidic residues" evidence="2">
    <location>
        <begin position="168"/>
        <end position="210"/>
    </location>
</feature>
<dbReference type="Pfam" id="PF16294">
    <property type="entry name" value="RSB_motif"/>
    <property type="match status" value="1"/>
</dbReference>